<keyword evidence="2" id="KW-0650">Protein phosphatase inhibitor</keyword>
<proteinExistence type="evidence at transcript level"/>
<dbReference type="AlphaFoldDB" id="V9L597"/>
<dbReference type="Pfam" id="PF05395">
    <property type="entry name" value="DARPP-32"/>
    <property type="match status" value="1"/>
</dbReference>
<evidence type="ECO:0000256" key="3">
    <source>
        <dbReference type="SAM" id="MobiDB-lite"/>
    </source>
</evidence>
<protein>
    <submittedName>
        <fullName evidence="4">Protein phosphatase 1, regulatory (Inhibitor) subunit 1A</fullName>
    </submittedName>
</protein>
<feature type="compositionally biased region" description="Polar residues" evidence="3">
    <location>
        <begin position="101"/>
        <end position="118"/>
    </location>
</feature>
<comment type="similarity">
    <text evidence="1">Belongs to the protein phosphatase inhibitor 1 family.</text>
</comment>
<reference evidence="4" key="1">
    <citation type="journal article" date="2014" name="Nature">
        <title>Elephant shark genome provides unique insights into gnathostome evolution.</title>
        <authorList>
            <consortium name="International Elephant Shark Genome Sequencing Consortium"/>
            <person name="Venkatesh B."/>
            <person name="Lee A.P."/>
            <person name="Ravi V."/>
            <person name="Maurya A.K."/>
            <person name="Lian M.M."/>
            <person name="Swann J.B."/>
            <person name="Ohta Y."/>
            <person name="Flajnik M.F."/>
            <person name="Sutoh Y."/>
            <person name="Kasahara M."/>
            <person name="Hoon S."/>
            <person name="Gangu V."/>
            <person name="Roy S.W."/>
            <person name="Irimia M."/>
            <person name="Korzh V."/>
            <person name="Kondrychyn I."/>
            <person name="Lim Z.W."/>
            <person name="Tay B.H."/>
            <person name="Tohari S."/>
            <person name="Kong K.W."/>
            <person name="Ho S."/>
            <person name="Lorente-Galdos B."/>
            <person name="Quilez J."/>
            <person name="Marques-Bonet T."/>
            <person name="Raney B.J."/>
            <person name="Ingham P.W."/>
            <person name="Tay A."/>
            <person name="Hillier L.W."/>
            <person name="Minx P."/>
            <person name="Boehm T."/>
            <person name="Wilson R.K."/>
            <person name="Brenner S."/>
            <person name="Warren W.C."/>
        </authorList>
    </citation>
    <scope>NUCLEOTIDE SEQUENCE</scope>
    <source>
        <tissue evidence="4">Kidney</tissue>
    </source>
</reference>
<evidence type="ECO:0000256" key="2">
    <source>
        <dbReference type="ARBA" id="ARBA00023272"/>
    </source>
</evidence>
<feature type="compositionally biased region" description="Polar residues" evidence="3">
    <location>
        <begin position="53"/>
        <end position="63"/>
    </location>
</feature>
<feature type="region of interest" description="Disordered" evidence="3">
    <location>
        <begin position="1"/>
        <end position="129"/>
    </location>
</feature>
<name>V9L597_CALMI</name>
<accession>V9L597</accession>
<organism evidence="4">
    <name type="scientific">Callorhinchus milii</name>
    <name type="common">Ghost shark</name>
    <dbReference type="NCBI Taxonomy" id="7868"/>
    <lineage>
        <taxon>Eukaryota</taxon>
        <taxon>Metazoa</taxon>
        <taxon>Chordata</taxon>
        <taxon>Craniata</taxon>
        <taxon>Vertebrata</taxon>
        <taxon>Chondrichthyes</taxon>
        <taxon>Holocephali</taxon>
        <taxon>Chimaeriformes</taxon>
        <taxon>Callorhinchidae</taxon>
        <taxon>Callorhinchus</taxon>
    </lineage>
</organism>
<dbReference type="GO" id="GO:0035556">
    <property type="term" value="P:intracellular signal transduction"/>
    <property type="evidence" value="ECO:0007669"/>
    <property type="project" value="TreeGrafter"/>
</dbReference>
<sequence length="129" mass="14242">MQRSPRKIQFTDPILPCELDPRAAEQIRKRRPTPAIHMISKDHFSEELGEEVPSSQSGSATSPKHNDRSHRKALQGTEEGRFEESGDDEEEPPNIGHKQGPDQQPDSSTTPGGITPQATGGEEPKCTEF</sequence>
<dbReference type="EMBL" id="JW874204">
    <property type="protein sequence ID" value="AFP06721.1"/>
    <property type="molecule type" value="mRNA"/>
</dbReference>
<evidence type="ECO:0000256" key="1">
    <source>
        <dbReference type="ARBA" id="ARBA00007775"/>
    </source>
</evidence>
<dbReference type="GO" id="GO:0004864">
    <property type="term" value="F:protein phosphatase inhibitor activity"/>
    <property type="evidence" value="ECO:0007669"/>
    <property type="project" value="UniProtKB-KW"/>
</dbReference>
<dbReference type="GO" id="GO:0005737">
    <property type="term" value="C:cytoplasm"/>
    <property type="evidence" value="ECO:0007669"/>
    <property type="project" value="TreeGrafter"/>
</dbReference>
<evidence type="ECO:0000313" key="4">
    <source>
        <dbReference type="EMBL" id="AFP06721.1"/>
    </source>
</evidence>
<dbReference type="InterPro" id="IPR008466">
    <property type="entry name" value="PPP1R1A/B/C"/>
</dbReference>
<dbReference type="PANTHER" id="PTHR15417">
    <property type="entry name" value="PROTEIN PHOSPHATASE INHIBITOR AND DOPAMINE- AND CAMP-REGULATED NEURONAL PHOSPHOPROTEIN"/>
    <property type="match status" value="1"/>
</dbReference>